<comment type="caution">
    <text evidence="2">The sequence shown here is derived from an EMBL/GenBank/DDBJ whole genome shotgun (WGS) entry which is preliminary data.</text>
</comment>
<feature type="region of interest" description="Disordered" evidence="1">
    <location>
        <begin position="1"/>
        <end position="26"/>
    </location>
</feature>
<accession>A0ABQ3SJM1</accession>
<dbReference type="EMBL" id="BNEC01000003">
    <property type="protein sequence ID" value="GHI68349.1"/>
    <property type="molecule type" value="Genomic_DNA"/>
</dbReference>
<gene>
    <name evidence="2" type="ORF">Snoj_22670</name>
</gene>
<evidence type="ECO:0000313" key="2">
    <source>
        <dbReference type="EMBL" id="GHI68349.1"/>
    </source>
</evidence>
<dbReference type="RefSeq" id="WP_189744634.1">
    <property type="nucleotide sequence ID" value="NZ_BMRL01000016.1"/>
</dbReference>
<dbReference type="Proteomes" id="UP000613974">
    <property type="component" value="Unassembled WGS sequence"/>
</dbReference>
<keyword evidence="3" id="KW-1185">Reference proteome</keyword>
<evidence type="ECO:0000256" key="1">
    <source>
        <dbReference type="SAM" id="MobiDB-lite"/>
    </source>
</evidence>
<organism evidence="2 3">
    <name type="scientific">Streptomyces nojiriensis</name>
    <dbReference type="NCBI Taxonomy" id="66374"/>
    <lineage>
        <taxon>Bacteria</taxon>
        <taxon>Bacillati</taxon>
        <taxon>Actinomycetota</taxon>
        <taxon>Actinomycetes</taxon>
        <taxon>Kitasatosporales</taxon>
        <taxon>Streptomycetaceae</taxon>
        <taxon>Streptomyces</taxon>
    </lineage>
</organism>
<sequence>MRRSHLTDGQWERLEPLRPVGKKPGPTWNRVFEQLQAEVDTKGRTWQAVRLLILPDTHSFHGIPATLAMVTAKIERGGTPMPYETGAKVKLTRDVQLTANDTAARIGFPGPLCLAEGLEGIVTGLAKEAGGLAQDGLAEFERRVRGVQFDGHTAGLIDSLRQQIIRHGGLDAGVSAQIRYRVRFENGFVLGGLEEGWLTEA</sequence>
<proteinExistence type="predicted"/>
<evidence type="ECO:0000313" key="3">
    <source>
        <dbReference type="Proteomes" id="UP000613974"/>
    </source>
</evidence>
<evidence type="ECO:0008006" key="4">
    <source>
        <dbReference type="Google" id="ProtNLM"/>
    </source>
</evidence>
<dbReference type="GeneID" id="95594643"/>
<reference evidence="3" key="1">
    <citation type="submission" date="2023-07" db="EMBL/GenBank/DDBJ databases">
        <title>Whole genome shotgun sequence of Streptomyces nojiriensis NBRC 13794.</title>
        <authorList>
            <person name="Komaki H."/>
            <person name="Tamura T."/>
        </authorList>
    </citation>
    <scope>NUCLEOTIDE SEQUENCE [LARGE SCALE GENOMIC DNA]</scope>
    <source>
        <strain evidence="3">NBRC 13794</strain>
    </source>
</reference>
<name>A0ABQ3SJM1_9ACTN</name>
<protein>
    <recommendedName>
        <fullName evidence="4">Transposase</fullName>
    </recommendedName>
</protein>